<feature type="binding site" evidence="6">
    <location>
        <position position="125"/>
    </location>
    <ligand>
        <name>Zn(2+)</name>
        <dbReference type="ChEBI" id="CHEBI:29105"/>
        <note>catalytic</note>
    </ligand>
</feature>
<comment type="catalytic activity">
    <reaction evidence="5 6">
        <text>adenosine(34) in tRNA + H2O + H(+) = inosine(34) in tRNA + NH4(+)</text>
        <dbReference type="Rhea" id="RHEA:43168"/>
        <dbReference type="Rhea" id="RHEA-COMP:10373"/>
        <dbReference type="Rhea" id="RHEA-COMP:10374"/>
        <dbReference type="ChEBI" id="CHEBI:15377"/>
        <dbReference type="ChEBI" id="CHEBI:15378"/>
        <dbReference type="ChEBI" id="CHEBI:28938"/>
        <dbReference type="ChEBI" id="CHEBI:74411"/>
        <dbReference type="ChEBI" id="CHEBI:82852"/>
        <dbReference type="EC" id="3.5.4.33"/>
    </reaction>
</comment>
<comment type="similarity">
    <text evidence="6">Belongs to the cytidine and deoxycytidylate deaminase family.</text>
</comment>
<organism evidence="8 9">
    <name type="scientific">Bifidobacterium bombi DSM 19703</name>
    <dbReference type="NCBI Taxonomy" id="1341695"/>
    <lineage>
        <taxon>Bacteria</taxon>
        <taxon>Bacillati</taxon>
        <taxon>Actinomycetota</taxon>
        <taxon>Actinomycetes</taxon>
        <taxon>Bifidobacteriales</taxon>
        <taxon>Bifidobacteriaceae</taxon>
        <taxon>Bifidobacterium</taxon>
    </lineage>
</organism>
<sequence>MSVQGREFDEAMVQALRLASAAGAEGDVPVGAVVLDHGGKVIGVGRNRREADGDPFAHAELEALGDAARRRNGADGEDSGGVCGCRARGSGATEAGDRASAAADVGVRRAWNLADCTLVVTLEPCPMCAGAALETHVGRIVFGAWDAKLGACGSVWDIPRDPHVGAVPEIIGGVREPECARLLKDFFVGHRRPHDSNE</sequence>
<dbReference type="CDD" id="cd01285">
    <property type="entry name" value="nucleoside_deaminase"/>
    <property type="match status" value="1"/>
</dbReference>
<keyword evidence="9" id="KW-1185">Reference proteome</keyword>
<keyword evidence="1 6" id="KW-0819">tRNA processing</keyword>
<dbReference type="GO" id="GO:0008270">
    <property type="term" value="F:zinc ion binding"/>
    <property type="evidence" value="ECO:0007669"/>
    <property type="project" value="UniProtKB-UniRule"/>
</dbReference>
<dbReference type="eggNOG" id="COG0590">
    <property type="taxonomic scope" value="Bacteria"/>
</dbReference>
<dbReference type="STRING" id="1341695.BBOMB_1221"/>
<keyword evidence="3 6" id="KW-0378">Hydrolase</keyword>
<feature type="binding site" evidence="6">
    <location>
        <position position="128"/>
    </location>
    <ligand>
        <name>Zn(2+)</name>
        <dbReference type="ChEBI" id="CHEBI:29105"/>
        <note>catalytic</note>
    </ligand>
</feature>
<proteinExistence type="inferred from homology"/>
<dbReference type="SUPFAM" id="SSF53927">
    <property type="entry name" value="Cytidine deaminase-like"/>
    <property type="match status" value="1"/>
</dbReference>
<comment type="subunit">
    <text evidence="6">Homodimer.</text>
</comment>
<keyword evidence="2 6" id="KW-0479">Metal-binding</keyword>
<feature type="domain" description="CMP/dCMP-type deaminase" evidence="7">
    <location>
        <begin position="6"/>
        <end position="156"/>
    </location>
</feature>
<dbReference type="EC" id="3.5.4.33" evidence="6"/>
<reference evidence="8 9" key="1">
    <citation type="journal article" date="2014" name="Appl. Environ. Microbiol.">
        <title>Genomic encyclopedia of type strains of the genus Bifidobacterium.</title>
        <authorList>
            <person name="Milani C."/>
            <person name="Lugli G.A."/>
            <person name="Duranti S."/>
            <person name="Turroni F."/>
            <person name="Bottacini F."/>
            <person name="Mangifesta M."/>
            <person name="Sanchez B."/>
            <person name="Viappiani A."/>
            <person name="Mancabelli L."/>
            <person name="Taminiau B."/>
            <person name="Delcenserie V."/>
            <person name="Barrangou R."/>
            <person name="Margolles A."/>
            <person name="van Sinderen D."/>
            <person name="Ventura M."/>
        </authorList>
    </citation>
    <scope>NUCLEOTIDE SEQUENCE [LARGE SCALE GENOMIC DNA]</scope>
    <source>
        <strain evidence="8 9">DSM 19703</strain>
    </source>
</reference>
<gene>
    <name evidence="6" type="primary">tadA</name>
    <name evidence="8" type="ORF">BBOMB_1221</name>
</gene>
<evidence type="ECO:0000313" key="8">
    <source>
        <dbReference type="EMBL" id="KFF31818.1"/>
    </source>
</evidence>
<dbReference type="Proteomes" id="UP000028730">
    <property type="component" value="Unassembled WGS sequence"/>
</dbReference>
<accession>A0A086BPF4</accession>
<feature type="binding site" evidence="6">
    <location>
        <position position="58"/>
    </location>
    <ligand>
        <name>Zn(2+)</name>
        <dbReference type="ChEBI" id="CHEBI:29105"/>
        <note>catalytic</note>
    </ligand>
</feature>
<dbReference type="PANTHER" id="PTHR11079">
    <property type="entry name" value="CYTOSINE DEAMINASE FAMILY MEMBER"/>
    <property type="match status" value="1"/>
</dbReference>
<comment type="function">
    <text evidence="6">Catalyzes the deamination of adenosine to inosine at the wobble position 34 of tRNA(Arg2).</text>
</comment>
<evidence type="ECO:0000256" key="6">
    <source>
        <dbReference type="HAMAP-Rule" id="MF_00972"/>
    </source>
</evidence>
<evidence type="ECO:0000256" key="4">
    <source>
        <dbReference type="ARBA" id="ARBA00022833"/>
    </source>
</evidence>
<evidence type="ECO:0000313" key="9">
    <source>
        <dbReference type="Proteomes" id="UP000028730"/>
    </source>
</evidence>
<evidence type="ECO:0000256" key="2">
    <source>
        <dbReference type="ARBA" id="ARBA00022723"/>
    </source>
</evidence>
<dbReference type="RefSeq" id="WP_044087490.1">
    <property type="nucleotide sequence ID" value="NZ_ATLK01000001.1"/>
</dbReference>
<dbReference type="InterPro" id="IPR002125">
    <property type="entry name" value="CMP_dCMP_dom"/>
</dbReference>
<dbReference type="InterPro" id="IPR016193">
    <property type="entry name" value="Cytidine_deaminase-like"/>
</dbReference>
<keyword evidence="8" id="KW-0436">Ligase</keyword>
<dbReference type="InterPro" id="IPR028883">
    <property type="entry name" value="tRNA_aden_deaminase"/>
</dbReference>
<evidence type="ECO:0000259" key="7">
    <source>
        <dbReference type="PROSITE" id="PS51747"/>
    </source>
</evidence>
<dbReference type="Gene3D" id="3.40.140.10">
    <property type="entry name" value="Cytidine Deaminase, domain 2"/>
    <property type="match status" value="1"/>
</dbReference>
<dbReference type="GO" id="GO:0002100">
    <property type="term" value="P:tRNA wobble adenosine to inosine editing"/>
    <property type="evidence" value="ECO:0007669"/>
    <property type="project" value="UniProtKB-UniRule"/>
</dbReference>
<keyword evidence="4 6" id="KW-0862">Zinc</keyword>
<dbReference type="Pfam" id="PF00383">
    <property type="entry name" value="dCMP_cyt_deam_1"/>
    <property type="match status" value="1"/>
</dbReference>
<dbReference type="GO" id="GO:0052717">
    <property type="term" value="F:tRNA-specific adenosine-34 deaminase activity"/>
    <property type="evidence" value="ECO:0007669"/>
    <property type="project" value="UniProtKB-UniRule"/>
</dbReference>
<evidence type="ECO:0000256" key="3">
    <source>
        <dbReference type="ARBA" id="ARBA00022801"/>
    </source>
</evidence>
<comment type="cofactor">
    <cofactor evidence="6">
        <name>Zn(2+)</name>
        <dbReference type="ChEBI" id="CHEBI:29105"/>
    </cofactor>
    <text evidence="6">Binds 1 zinc ion per subunit.</text>
</comment>
<dbReference type="AlphaFoldDB" id="A0A086BPF4"/>
<dbReference type="PANTHER" id="PTHR11079:SF202">
    <property type="entry name" value="TRNA-SPECIFIC ADENOSINE DEAMINASE"/>
    <property type="match status" value="1"/>
</dbReference>
<evidence type="ECO:0000256" key="5">
    <source>
        <dbReference type="ARBA" id="ARBA00048045"/>
    </source>
</evidence>
<dbReference type="PROSITE" id="PS51747">
    <property type="entry name" value="CYT_DCMP_DEAMINASES_2"/>
    <property type="match status" value="1"/>
</dbReference>
<dbReference type="HAMAP" id="MF_00972">
    <property type="entry name" value="tRNA_aden_deaminase"/>
    <property type="match status" value="1"/>
</dbReference>
<evidence type="ECO:0000256" key="1">
    <source>
        <dbReference type="ARBA" id="ARBA00022694"/>
    </source>
</evidence>
<feature type="active site" description="Proton donor" evidence="6">
    <location>
        <position position="60"/>
    </location>
</feature>
<dbReference type="EMBL" id="ATLK01000001">
    <property type="protein sequence ID" value="KFF31818.1"/>
    <property type="molecule type" value="Genomic_DNA"/>
</dbReference>
<comment type="caution">
    <text evidence="8">The sequence shown here is derived from an EMBL/GenBank/DDBJ whole genome shotgun (WGS) entry which is preliminary data.</text>
</comment>
<protein>
    <recommendedName>
        <fullName evidence="6">tRNA-specific adenosine deaminase</fullName>
        <ecNumber evidence="6">3.5.4.33</ecNumber>
    </recommendedName>
</protein>
<name>A0A086BPF4_9BIFI</name>
<dbReference type="GO" id="GO:0016874">
    <property type="term" value="F:ligase activity"/>
    <property type="evidence" value="ECO:0007669"/>
    <property type="project" value="UniProtKB-KW"/>
</dbReference>